<dbReference type="AlphaFoldDB" id="A0AAD9T141"/>
<dbReference type="Gene3D" id="2.170.120.12">
    <property type="entry name" value="DNA-directed RNA polymerase, insert domain"/>
    <property type="match status" value="1"/>
</dbReference>
<comment type="subcellular location">
    <subcellularLocation>
        <location evidence="1">Nucleus</location>
    </subcellularLocation>
</comment>
<dbReference type="PANTHER" id="PTHR11800:SF13">
    <property type="entry name" value="DNA-DIRECTED RNA POLYMERASES I AND III SUBUNIT RPAC1"/>
    <property type="match status" value="1"/>
</dbReference>
<keyword evidence="9" id="KW-1185">Reference proteome</keyword>
<dbReference type="InterPro" id="IPR001514">
    <property type="entry name" value="DNA-dir_RNA_pol_30-40kDasu_CS"/>
</dbReference>
<evidence type="ECO:0000259" key="7">
    <source>
        <dbReference type="SMART" id="SM00662"/>
    </source>
</evidence>
<dbReference type="PROSITE" id="PS00446">
    <property type="entry name" value="RNA_POL_D_30KD"/>
    <property type="match status" value="1"/>
</dbReference>
<dbReference type="GO" id="GO:0046983">
    <property type="term" value="F:protein dimerization activity"/>
    <property type="evidence" value="ECO:0007669"/>
    <property type="project" value="InterPro"/>
</dbReference>
<evidence type="ECO:0000313" key="8">
    <source>
        <dbReference type="EMBL" id="KAK2626737.1"/>
    </source>
</evidence>
<keyword evidence="5" id="KW-0539">Nucleus</keyword>
<accession>A0AAD9T141</accession>
<dbReference type="GO" id="GO:0005666">
    <property type="term" value="C:RNA polymerase III complex"/>
    <property type="evidence" value="ECO:0007669"/>
    <property type="project" value="TreeGrafter"/>
</dbReference>
<dbReference type="Pfam" id="PF01193">
    <property type="entry name" value="RNA_pol_L"/>
    <property type="match status" value="1"/>
</dbReference>
<evidence type="ECO:0000256" key="1">
    <source>
        <dbReference type="ARBA" id="ARBA00004123"/>
    </source>
</evidence>
<dbReference type="Proteomes" id="UP001285354">
    <property type="component" value="Unassembled WGS sequence"/>
</dbReference>
<evidence type="ECO:0000313" key="9">
    <source>
        <dbReference type="Proteomes" id="UP001285354"/>
    </source>
</evidence>
<name>A0AAD9T141_9HELO</name>
<dbReference type="GO" id="GO:0003899">
    <property type="term" value="F:DNA-directed RNA polymerase activity"/>
    <property type="evidence" value="ECO:0007669"/>
    <property type="project" value="InterPro"/>
</dbReference>
<dbReference type="SUPFAM" id="SSF55257">
    <property type="entry name" value="RBP11-like subunits of RNA polymerase"/>
    <property type="match status" value="1"/>
</dbReference>
<dbReference type="InterPro" id="IPR036603">
    <property type="entry name" value="RBP11-like"/>
</dbReference>
<dbReference type="InterPro" id="IPR033901">
    <property type="entry name" value="RNAPI/III_AC40"/>
</dbReference>
<dbReference type="InterPro" id="IPR050518">
    <property type="entry name" value="Rpo3/RPB3_RNA_Pol_subunit"/>
</dbReference>
<dbReference type="SUPFAM" id="SSF56553">
    <property type="entry name" value="Insert subdomain of RNA polymerase alpha subunit"/>
    <property type="match status" value="1"/>
</dbReference>
<evidence type="ECO:0000256" key="2">
    <source>
        <dbReference type="ARBA" id="ARBA00022083"/>
    </source>
</evidence>
<dbReference type="HAMAP" id="MF_00320">
    <property type="entry name" value="RNApol_arch_Rpo3"/>
    <property type="match status" value="1"/>
</dbReference>
<gene>
    <name evidence="8" type="ORF">QTJ16_003912</name>
</gene>
<evidence type="ECO:0000256" key="6">
    <source>
        <dbReference type="ARBA" id="ARBA00025804"/>
    </source>
</evidence>
<dbReference type="GO" id="GO:0003677">
    <property type="term" value="F:DNA binding"/>
    <property type="evidence" value="ECO:0007669"/>
    <property type="project" value="InterPro"/>
</dbReference>
<proteinExistence type="inferred from homology"/>
<keyword evidence="3" id="KW-0240">DNA-directed RNA polymerase</keyword>
<comment type="similarity">
    <text evidence="6">Belongs to the archaeal Rpo3/eukaryotic RPB3 RNA polymerase subunit family.</text>
</comment>
<evidence type="ECO:0000256" key="3">
    <source>
        <dbReference type="ARBA" id="ARBA00022478"/>
    </source>
</evidence>
<dbReference type="InterPro" id="IPR011263">
    <property type="entry name" value="DNA-dir_RNA_pol_RpoA/D/Rpb3"/>
</dbReference>
<dbReference type="GO" id="GO:0005736">
    <property type="term" value="C:RNA polymerase I complex"/>
    <property type="evidence" value="ECO:0007669"/>
    <property type="project" value="TreeGrafter"/>
</dbReference>
<keyword evidence="4" id="KW-0804">Transcription</keyword>
<feature type="domain" description="DNA-directed RNA polymerase RpoA/D/Rpb3-type" evidence="7">
    <location>
        <begin position="64"/>
        <end position="369"/>
    </location>
</feature>
<dbReference type="Pfam" id="PF01000">
    <property type="entry name" value="RNA_pol_A_bac"/>
    <property type="match status" value="1"/>
</dbReference>
<dbReference type="EMBL" id="JAUBYV010000005">
    <property type="protein sequence ID" value="KAK2626737.1"/>
    <property type="molecule type" value="Genomic_DNA"/>
</dbReference>
<evidence type="ECO:0000256" key="5">
    <source>
        <dbReference type="ARBA" id="ARBA00023242"/>
    </source>
</evidence>
<dbReference type="FunFam" id="2.170.120.12:FF:000003">
    <property type="entry name" value="Dna-directed rna polymerases i and iii subunit"/>
    <property type="match status" value="1"/>
</dbReference>
<dbReference type="GO" id="GO:0006351">
    <property type="term" value="P:DNA-templated transcription"/>
    <property type="evidence" value="ECO:0007669"/>
    <property type="project" value="InterPro"/>
</dbReference>
<dbReference type="InterPro" id="IPR011262">
    <property type="entry name" value="DNA-dir_RNA_pol_insert"/>
</dbReference>
<dbReference type="InterPro" id="IPR036643">
    <property type="entry name" value="RNApol_insert_sf"/>
</dbReference>
<dbReference type="SMART" id="SM00662">
    <property type="entry name" value="RPOLD"/>
    <property type="match status" value="1"/>
</dbReference>
<sequence>MAPFQQPSQAELERRRIVGVNAETVTDVTSTDFPGHYPGEDHAWDVKKFKRNFKVHFHHNEPTDSSFSLVGIDASVANAFRRIMIAEIPSLAVEDVFVNNNTSIIQDEVLAARLGLVPFKGGREGLLGYLKWYKKPEEGSLEEPQKFDHNTILLELKIECTRNLDAPKGETDPRILYNNAHVYARDIKFVPFGNQLKWFSGADAIVTTNPDILVAKLRPGQCIDVEMHAIKGIGSDHAKYSPVATASYRLLPTISILKPILGKDAEKFKACFPEGVIGFETVTKKEATQKGSGYEGHEGEKKAVVLDTMKDTVSRECLRHEEFEGKVKLGRIRDHFIFSVESLGQWESDELFLESIKVLKLKCENMRKSLHNMDSQ</sequence>
<evidence type="ECO:0000256" key="4">
    <source>
        <dbReference type="ARBA" id="ARBA00023163"/>
    </source>
</evidence>
<dbReference type="Gene3D" id="3.30.1360.10">
    <property type="entry name" value="RNA polymerase, RBP11-like subunit"/>
    <property type="match status" value="1"/>
</dbReference>
<dbReference type="GO" id="GO:0055029">
    <property type="term" value="C:nuclear DNA-directed RNA polymerase complex"/>
    <property type="evidence" value="ECO:0007669"/>
    <property type="project" value="UniProtKB-ARBA"/>
</dbReference>
<organism evidence="8 9">
    <name type="scientific">Diplocarpon rosae</name>
    <dbReference type="NCBI Taxonomy" id="946125"/>
    <lineage>
        <taxon>Eukaryota</taxon>
        <taxon>Fungi</taxon>
        <taxon>Dikarya</taxon>
        <taxon>Ascomycota</taxon>
        <taxon>Pezizomycotina</taxon>
        <taxon>Leotiomycetes</taxon>
        <taxon>Helotiales</taxon>
        <taxon>Drepanopezizaceae</taxon>
        <taxon>Diplocarpon</taxon>
    </lineage>
</organism>
<dbReference type="PANTHER" id="PTHR11800">
    <property type="entry name" value="DNA-DIRECTED RNA POLYMERASE"/>
    <property type="match status" value="1"/>
</dbReference>
<protein>
    <recommendedName>
        <fullName evidence="2">DNA-directed RNA polymerases I and III subunit RPAC1</fullName>
    </recommendedName>
</protein>
<comment type="caution">
    <text evidence="8">The sequence shown here is derived from an EMBL/GenBank/DDBJ whole genome shotgun (WGS) entry which is preliminary data.</text>
</comment>
<dbReference type="CDD" id="cd07032">
    <property type="entry name" value="RNAP_I_II_AC40"/>
    <property type="match status" value="1"/>
</dbReference>
<reference evidence="8" key="1">
    <citation type="submission" date="2023-06" db="EMBL/GenBank/DDBJ databases">
        <title>Draft genome of Marssonina rosae.</title>
        <authorList>
            <person name="Cheng Q."/>
        </authorList>
    </citation>
    <scope>NUCLEOTIDE SEQUENCE</scope>
    <source>
        <strain evidence="8">R4</strain>
    </source>
</reference>
<dbReference type="InterPro" id="IPR022842">
    <property type="entry name" value="RNAP_Rpo3/Rpb3/RPAC1"/>
</dbReference>